<dbReference type="RefSeq" id="WP_066802143.1">
    <property type="nucleotide sequence ID" value="NZ_CP014206.1"/>
</dbReference>
<feature type="region of interest" description="Disordered" evidence="1">
    <location>
        <begin position="1894"/>
        <end position="1916"/>
    </location>
</feature>
<evidence type="ECO:0000313" key="3">
    <source>
        <dbReference type="EMBL" id="AMK10993.1"/>
    </source>
</evidence>
<dbReference type="SUPFAM" id="SSF53300">
    <property type="entry name" value="vWA-like"/>
    <property type="match status" value="1"/>
</dbReference>
<accession>A0A126QLQ5</accession>
<proteinExistence type="predicted"/>
<evidence type="ECO:0000313" key="4">
    <source>
        <dbReference type="EMBL" id="TDT91994.1"/>
    </source>
</evidence>
<protein>
    <submittedName>
        <fullName evidence="4">VCBS repeat-containing protein</fullName>
    </submittedName>
</protein>
<dbReference type="Pfam" id="PF06119">
    <property type="entry name" value="NIDO"/>
    <property type="match status" value="1"/>
</dbReference>
<dbReference type="PRINTS" id="PR00313">
    <property type="entry name" value="CABNDNGRPT"/>
</dbReference>
<dbReference type="Pfam" id="PF17892">
    <property type="entry name" value="Cadherin_5"/>
    <property type="match status" value="2"/>
</dbReference>
<dbReference type="InterPro" id="IPR040853">
    <property type="entry name" value="RapA2_cadherin-like"/>
</dbReference>
<evidence type="ECO:0000313" key="5">
    <source>
        <dbReference type="Proteomes" id="UP000055611"/>
    </source>
</evidence>
<organism evidence="4 6">
    <name type="scientific">Pseudodesulfovibrio indicus</name>
    <dbReference type="NCBI Taxonomy" id="1716143"/>
    <lineage>
        <taxon>Bacteria</taxon>
        <taxon>Pseudomonadati</taxon>
        <taxon>Thermodesulfobacteriota</taxon>
        <taxon>Desulfovibrionia</taxon>
        <taxon>Desulfovibrionales</taxon>
        <taxon>Desulfovibrionaceae</taxon>
    </lineage>
</organism>
<dbReference type="InterPro" id="IPR036465">
    <property type="entry name" value="vWFA_dom_sf"/>
</dbReference>
<dbReference type="Gene3D" id="3.40.50.410">
    <property type="entry name" value="von Willebrand factor, type A domain"/>
    <property type="match status" value="1"/>
</dbReference>
<dbReference type="GO" id="GO:0007160">
    <property type="term" value="P:cell-matrix adhesion"/>
    <property type="evidence" value="ECO:0007669"/>
    <property type="project" value="InterPro"/>
</dbReference>
<dbReference type="InterPro" id="IPR018511">
    <property type="entry name" value="Hemolysin-typ_Ca-bd_CS"/>
</dbReference>
<dbReference type="SMART" id="SM00327">
    <property type="entry name" value="VWA"/>
    <property type="match status" value="1"/>
</dbReference>
<dbReference type="PROSITE" id="PS50234">
    <property type="entry name" value="VWFA"/>
    <property type="match status" value="1"/>
</dbReference>
<dbReference type="Pfam" id="PF17963">
    <property type="entry name" value="Big_9"/>
    <property type="match status" value="2"/>
</dbReference>
<dbReference type="PROSITE" id="PS00330">
    <property type="entry name" value="HEMOLYSIN_CALCIUM"/>
    <property type="match status" value="3"/>
</dbReference>
<feature type="region of interest" description="Disordered" evidence="1">
    <location>
        <begin position="219"/>
        <end position="238"/>
    </location>
</feature>
<sequence length="4610" mass="488230">MADPKQLQISLPGAGKTQTYQLTAETPVHFNFDISEAEFTGKDGNLQIAIEGGGTIILEGYQALAEAGTLPTFQMMDGEVVAGDVYLFAFADQGDQTDLETAADGAASGSGAGAYNDDPGAMFAGLTALGGQGDAYDPHLFPTGVDTPENDPPTAIPDAGEVTEQGDVDFNPGIHIITTTDFTITDPGTEGDYSDFATLTALGGTGTWFGLGSGNLGVSGGNDLPDQPEYPGEGQDGNYRFAPPQPPQQDNPYIDNEGGDAEAILIDFTMPQNDVQIVLGGFNEWGDFGRDDASLIVTTMGGDTYTIGLGSHTHNGTLFDMEGNPVGTVQLDFGGQITINLTVDGNDFNDFIDTVTVSSEAAWRDYSSNDFYIKSVTGIMPEPPAAWTSDPDWDPTDWGLPEGSQPTFASYLQYLYPDADGTEARFEAFLDDFGDAYFPLAGDGAEGFFITYPDGAHSDVITSGNLLENDYDVDNLQESLRMFSIDYVGKLDDADPDDGADDGEIGLGVNPDGSLILGGNEAAFGDFDEDADPTTYHEIAGKYGTLMINALGDYQYVLDPDLADHLEEGQIELEQFEYSIVDPGGAVSNTATLTITVYGTNDAPVAVPDFNSAIEQGDSHSYYDPLGNGETVPGDFDPADGNGLVEATGGGYGERIIHSYSENNGSYDGGNASYEARDAQVDYLDTYDDAHSLIDITDVFTNGVNINGVNYTTVSVNTNGTLVFGNEASTWHPDPSALEDSTSPMIAGMWDDLDPGVGGEMYMDIDEANGVITFTWLNIAPNSSGTLEEGGDYQNSMQIRLYDLGNGDFGVEIRYADISWVNSNGTTDNSVPIGGWSNGDGDFDLVDGSHTSAFLDVEDTSNVDHPGVWAWVVRDGEFGDMIEGSALMHDFTTVVRAEGNVLTDLNPDFDGSDDGSALDLDHDGDVEGDAITVIGIYAHGTQQQETFDYHREDADGNILSGDFGSDAGVNTVVDDDGGALRIWGEYGVLVISANGDYTYTPMGDAAEALNYDDSPVERFTYMIMDEHGAIDYANLSITVYGANDAPTVESDSNYIVEFGANPGYFDHHYRASVGGNVLRNDSDVDDDYIYVEKISNGVDPVEDVTEGGSYTEIDGQFGTLKIWSNGHYEYTLDQENDAVQALNVNEYGIPDTLTDTFTYTATNSWDDGVSSSTELNITIVGTNDAPEAHNDVPTFLMANDFEAADGLESYSTSGMTFTALVNNHYEPDPNLTYVEGKGLGVRDHGDSSPAIDNSGDRNGVRIDFDDPVDKVSINLADIDFKDDIKVYVDLDGARDKFFILDASQGDIVYDRFGNATLELDFDHDINSVTLWTTNEQFTTDSFYIKSVVVTPDTAGETGVHAVEAGSHHDYLIDMDGPDVAATLVGGNVLLNDTDVDDLDYGDGDHSATDLSVIGVRYGHHYESVDQDGDPTVIVGKFGTLTIHADGSYTYDPNTRDANKLNDGETGEDTFTYVITDNHDGGGTYYGQQAYDSATLTITVEGTNDAPIARPDINHIVESVGGDTFDVDTTALAGHLNDSGVWVDPNFSITAGTAHNHYGNVSFQDGGRILTDDGNSAGLGVNSPGNSDINDSEVDTLNGDDHWTEALSIDFQESMASVTITLSSFYKNGPDGSHTEQARLIAYDAEGNQIGFVDVHGTTSGVLEVNLDGASLGTDSLIAQVVVMPLDDGANYNPHNSDFLIQSVSGTTSDAIAHVDGNVIDGAWNGWFHAGRDTDIDNAHHELSVVDVEQGTSHGTSGELDGVNYDFVLQGQYGTLYLQANGDYTYVENPDATDPLNWNDTDTDVFTYTISDNQPGVELHDMSTLTITVHGSNDAPVARNDHNALDESIGGSEFDVDTTALAGHVNDAGVWVDSNFSITAGSALNINGGVSFHEGGRELTDDGNSAGLGVNSPGNSDINDSEVDTLNGDDHWTEALSIDFQESMASVTITLSSFYQNGPDGSHTEEARLVAYNAEGEQIGFVDVQGTPSGVLEVTLDGASLGTDSLIAQVVVLPLDDGANYNPHNSDFLIQSVSGTTSEAIAQVDGNVIDGAWDGHAFAGRDTDVDNAHYELSVVAVEQGTNPGTPGELDGVDYDFVLQGQYGTLYLQANGDYTYVENPAATDPLNWDDSATDVFTYTISDNESWGHARTDSATLTITVNGSNDAPVAFNNTPTTEVAEVTVSDFADAAGLVSYSVNGMTFTAQSTQGEPELDHPYNLTSWLGVDHGADQSAIDGNYGDDSIRIDFELPQESVTITLGAFNAYGESDDTAIAKMYDAGGNFLGSVTLNYDSHTNTFVLNPGNGFIDHVVVETNGAWHSDFYIDSVTALAPVNGGVDVHAAEESSTNDLPGDAHGDMDAIAVAGNVLADPDAEGNIDSDVDNLDYTDANTPPVELSVVNIVFEGDTTVLGSDGTAEIEGNYGTLVIKADGTYTYTPDSDKTDALNEGDQVQETFTYTVSDNEPGHAQYDMANLVITLDGSNDAPVATADSVHQLFNGIVTKTFDNWFGADGDAVFHANGITVTALSSTGEAALEYHNGNLGVRTGNDNNDEIDNSGPDEGVRIDFELLQDHVVLDLDGFYTGDDATITLYDLEGDLLGTLNLSDYNNHVTLDASALTGGEKFASIVIQTPSGFSSEFTINSISAKVLAYGSDGDPSEDASQWHFSYPYVIEGDDVTGNVLLNDSDIDNGDWLDSPDQTVELSVSGIASDTVPGNAASHDDGVFTIDGKYGTLTIQANGRYFYEVDQESLATQELDDDFDGTEEFTYTIVDPGGLHSTASLSFTVQGANDAPVAENDELDGTVSVFTTNFADADGLQVWETDGMTFTALRNGSPNGWLEVRDDDNGAEPNGMVGVSGDYDNSPAIDGNGWTDSVLIDFDDPMSSVTISLSSYAHSGGDHDDVTFVLKGINGEPLGTVNVENTDTHEFTFSTADTGGAFIGSIEVQSTDSSDDFYIDWVRGEGPAYVEDTSITISAADILANDTDIDDVDMGDAEYNGSNLDLSIASVFGEHSGPYSSHGGSATLNEDGSVTFSPDDDFNGTAWFWYVAKDDNGDLSNPAKVTLNIANANDAPTANPDTDSVYEYDGQMDNDGPLYPVATGNILTDDSPGDAGDSDNGADTDPDNQDNNPWDPVSGPPTLDDQLSLVSVTYGNETKDFENGDVSFETAYGRITFSVDGSYTYVATEKSDVLNVDNDGQEVFSYVMQDEAGAQSGSTLTIDVLGINDAATFTERNVVEATEDSGVDETTGMIQASGTVVADDVDSPETFNPSTQHDGYGGTFTILANGNWTYTVPNDAPARYDAVQSLDDGEKLNLPGFTVTSADGTEYVVHPVVNGVNDAPVALDDAFGYIPAQQSVITDVDHTAFSAANNWSFGGVTLTASGIGSNPVLVDSGDGVGVQSGNDYSSTQIDGKNDESVTINFDQGQHTATITLNWYDTDDAPTFIVYDTGGQVIENADLIIAPPVITGTAAYNQETTYEYTVTANGDQIGSIEVQADFYQPNPSGQWYDAADFVVQSVHAETEGTPAQFLYSEDGGPITLAAGDILANDYDVDIEDFGIGKIYDDTDPLYAPVGGTVSMVGDVVTFSPEADFNGTASFWYSAYDGTDYSAPAKVTIAIAPTDDPVTARDDTGDANGLFEVTEDGTAAEAVVTGNVILNDEAPDGWQTNPVSGDVNAIDFGGSTSSHSGYGHEVQGTYGTLYYNEDGTFRYELDNDNPALDDLDDTTTETFGYTATDSDGSFGTANLVISVNGVVDNTGPTAVPDEYNLDTGFNVVTEAGVNVTTSSSNYLIMLDRSRSMSDQDRIEPAEAAIVNMLQKLQSELPVGAEVKIGMVDFSDTASTQTFTLVGGNPNAPTGLNYAISQIDTGQTGVWTNYDAAFQHGYAWAQAHPGATQAIFISDGDPTTDINGVSWETLSENLGNLPGVNLTAVALGEALDMGNLNDIDETGQATVIDDDDPTGLQSLLVDIVDETNTDLTTASGNVIDGHGTALPGNLLPGEDSDPDGDDLEVVSISHGTETITLADPDTSDTDTTKSAVIKGEFGTLHIDENGEYTYTPDQAAADALNDGDHGVDTFTYTIVDTSGEPAQAEVTFWINGANDGVVAVGDMNHGASLTTTTTTPPAEWVHHDGVEQLNLVITNSMLNGQQTSINPTGSGMTITGSSPQDFDLVFHSSGLGIETEYTNNSEWWKTDTWTDANKEIGNVTHYYDHYFDSYWPSSNSVAEGLTISFDNPQGKVVIALNGITGSENVTAYAYYGSNPTPVATATVVNGQLVLIDDNYSRTNAQALITRVELVSEAGTSYTLDSVTTYGPDTWTQQSQPPVTTYSGAAVTGFLQTNDYDVDTVGALSVVLLDSTGTWGNLTLDSTTLEYTYTPDVDALNASGTPPTGSFVETFTYEVTSPDGTTDVGTLLVPVNLNPSATVELGGGDNAYTGVATDDVIDGQAGSDSIHGGAGDDLIYGGEGNDILNGGTGNDIIFGGAGDDIINVSTGNDVIALGEGKDVVMIDVDYLADNGGANVTIADFSDKDGDVLDLNNANGYTLNFQEVLDDASATGSHYLQLTLSDGDADSSNDIVIKLMGAHVAANPPANDFVIDSNTIDDVIQQIIDSPDNN</sequence>
<dbReference type="InterPro" id="IPR003886">
    <property type="entry name" value="NIDO_dom"/>
</dbReference>
<dbReference type="InterPro" id="IPR011049">
    <property type="entry name" value="Serralysin-like_metalloprot_C"/>
</dbReference>
<dbReference type="Pfam" id="PF00353">
    <property type="entry name" value="HemolysinCabind"/>
    <property type="match status" value="1"/>
</dbReference>
<dbReference type="CDD" id="cd00198">
    <property type="entry name" value="vWFA"/>
    <property type="match status" value="1"/>
</dbReference>
<dbReference type="Gene3D" id="2.60.40.2810">
    <property type="match status" value="1"/>
</dbReference>
<dbReference type="InterPro" id="IPR002035">
    <property type="entry name" value="VWF_A"/>
</dbReference>
<reference evidence="3 5" key="1">
    <citation type="journal article" date="2016" name="Front. Microbiol.">
        <title>Genome Sequence of the Piezophilic, Mesophilic Sulfate-Reducing Bacterium Desulfovibrio indicus J2T.</title>
        <authorList>
            <person name="Cao J."/>
            <person name="Maignien L."/>
            <person name="Shao Z."/>
            <person name="Alain K."/>
            <person name="Jebbar M."/>
        </authorList>
    </citation>
    <scope>NUCLEOTIDE SEQUENCE [LARGE SCALE GENOMIC DNA]</scope>
    <source>
        <strain evidence="3 5">J2</strain>
    </source>
</reference>
<dbReference type="Gene3D" id="2.60.40.3440">
    <property type="match status" value="1"/>
</dbReference>
<evidence type="ECO:0000313" key="6">
    <source>
        <dbReference type="Proteomes" id="UP000295506"/>
    </source>
</evidence>
<evidence type="ECO:0000259" key="2">
    <source>
        <dbReference type="PROSITE" id="PS50234"/>
    </source>
</evidence>
<dbReference type="NCBIfam" id="NF012211">
    <property type="entry name" value="tand_rpt_95"/>
    <property type="match status" value="2"/>
</dbReference>
<dbReference type="NCBIfam" id="TIGR01965">
    <property type="entry name" value="VCBS_repeat"/>
    <property type="match status" value="12"/>
</dbReference>
<dbReference type="InterPro" id="IPR013783">
    <property type="entry name" value="Ig-like_fold"/>
</dbReference>
<dbReference type="InterPro" id="IPR010221">
    <property type="entry name" value="VCBS_dom"/>
</dbReference>
<name>A0A126QLQ5_9BACT</name>
<dbReference type="SUPFAM" id="SSF51120">
    <property type="entry name" value="beta-Roll"/>
    <property type="match status" value="1"/>
</dbReference>
<dbReference type="InterPro" id="IPR001343">
    <property type="entry name" value="Hemolysn_Ca-bd"/>
</dbReference>
<dbReference type="InterPro" id="IPR041690">
    <property type="entry name" value="Cadherin_5"/>
</dbReference>
<keyword evidence="5" id="KW-1185">Reference proteome</keyword>
<feature type="domain" description="VWFA" evidence="2">
    <location>
        <begin position="3784"/>
        <end position="3966"/>
    </location>
</feature>
<dbReference type="Pfam" id="PF17803">
    <property type="entry name" value="Cadherin_4"/>
    <property type="match status" value="1"/>
</dbReference>
<dbReference type="Proteomes" id="UP000055611">
    <property type="component" value="Chromosome"/>
</dbReference>
<dbReference type="EMBL" id="CP014206">
    <property type="protein sequence ID" value="AMK10993.1"/>
    <property type="molecule type" value="Genomic_DNA"/>
</dbReference>
<reference evidence="4 6" key="2">
    <citation type="submission" date="2019-03" db="EMBL/GenBank/DDBJ databases">
        <title>Genomic Encyclopedia of Type Strains, Phase IV (KMG-IV): sequencing the most valuable type-strain genomes for metagenomic binning, comparative biology and taxonomic classification.</title>
        <authorList>
            <person name="Goeker M."/>
        </authorList>
    </citation>
    <scope>NUCLEOTIDE SEQUENCE [LARGE SCALE GENOMIC DNA]</scope>
    <source>
        <strain evidence="4 6">DSM 101483</strain>
    </source>
</reference>
<dbReference type="KEGG" id="dej:AWY79_07640"/>
<feature type="region of interest" description="Disordered" evidence="1">
    <location>
        <begin position="3065"/>
        <end position="3138"/>
    </location>
</feature>
<gene>
    <name evidence="3" type="ORF">AWY79_07640</name>
    <name evidence="4" type="ORF">EDC59_101397</name>
</gene>
<dbReference type="OrthoDB" id="5454111at2"/>
<feature type="compositionally biased region" description="Low complexity" evidence="1">
    <location>
        <begin position="3065"/>
        <end position="3076"/>
    </location>
</feature>
<dbReference type="Proteomes" id="UP000295506">
    <property type="component" value="Unassembled WGS sequence"/>
</dbReference>
<dbReference type="GO" id="GO:0005509">
    <property type="term" value="F:calcium ion binding"/>
    <property type="evidence" value="ECO:0007669"/>
    <property type="project" value="InterPro"/>
</dbReference>
<feature type="compositionally biased region" description="Acidic residues" evidence="1">
    <location>
        <begin position="3109"/>
        <end position="3121"/>
    </location>
</feature>
<evidence type="ECO:0000256" key="1">
    <source>
        <dbReference type="SAM" id="MobiDB-lite"/>
    </source>
</evidence>
<dbReference type="EMBL" id="SOBK01000001">
    <property type="protein sequence ID" value="TDT91994.1"/>
    <property type="molecule type" value="Genomic_DNA"/>
</dbReference>
<dbReference type="Gene3D" id="2.60.40.10">
    <property type="entry name" value="Immunoglobulins"/>
    <property type="match status" value="2"/>
</dbReference>